<dbReference type="Proteomes" id="UP000266152">
    <property type="component" value="Unassembled WGS sequence"/>
</dbReference>
<name>A0A395SB93_FUSSP</name>
<dbReference type="InterPro" id="IPR027417">
    <property type="entry name" value="P-loop_NTPase"/>
</dbReference>
<reference evidence="1 2" key="1">
    <citation type="journal article" date="2018" name="PLoS Pathog.">
        <title>Evolution of structural diversity of trichothecenes, a family of toxins produced by plant pathogenic and entomopathogenic fungi.</title>
        <authorList>
            <person name="Proctor R.H."/>
            <person name="McCormick S.P."/>
            <person name="Kim H.S."/>
            <person name="Cardoza R.E."/>
            <person name="Stanley A.M."/>
            <person name="Lindo L."/>
            <person name="Kelly A."/>
            <person name="Brown D.W."/>
            <person name="Lee T."/>
            <person name="Vaughan M.M."/>
            <person name="Alexander N.J."/>
            <person name="Busman M."/>
            <person name="Gutierrez S."/>
        </authorList>
    </citation>
    <scope>NUCLEOTIDE SEQUENCE [LARGE SCALE GENOMIC DNA]</scope>
    <source>
        <strain evidence="1 2">NRRL 3299</strain>
    </source>
</reference>
<dbReference type="EMBL" id="PXOF01000059">
    <property type="protein sequence ID" value="RGP69681.1"/>
    <property type="molecule type" value="Genomic_DNA"/>
</dbReference>
<dbReference type="PANTHER" id="PTHR48419">
    <property type="entry name" value="SULFOTRANSFERASE DOMAIN-CONTAINING PROTEIN"/>
    <property type="match status" value="1"/>
</dbReference>
<comment type="caution">
    <text evidence="1">The sequence shown here is derived from an EMBL/GenBank/DDBJ whole genome shotgun (WGS) entry which is preliminary data.</text>
</comment>
<gene>
    <name evidence="1" type="ORF">FSPOR_4493</name>
</gene>
<accession>A0A395SB93</accession>
<dbReference type="PANTHER" id="PTHR48419:SF1">
    <property type="entry name" value="SULFOTRANSFERASE DOMAIN-CONTAINING PROTEIN"/>
    <property type="match status" value="1"/>
</dbReference>
<dbReference type="SUPFAM" id="SSF52540">
    <property type="entry name" value="P-loop containing nucleoside triphosphate hydrolases"/>
    <property type="match status" value="1"/>
</dbReference>
<dbReference type="AlphaFoldDB" id="A0A395SB93"/>
<dbReference type="InterPro" id="IPR053226">
    <property type="entry name" value="Pyrrolopyrazine_biosynth_F"/>
</dbReference>
<evidence type="ECO:0000313" key="1">
    <source>
        <dbReference type="EMBL" id="RGP69681.1"/>
    </source>
</evidence>
<proteinExistence type="predicted"/>
<dbReference type="STRING" id="5514.A0A395SB93"/>
<keyword evidence="2" id="KW-1185">Reference proteome</keyword>
<evidence type="ECO:0000313" key="2">
    <source>
        <dbReference type="Proteomes" id="UP000266152"/>
    </source>
</evidence>
<sequence length="333" mass="38095">MSNTTNTGTSPKRARHVFLTAPRTASHLLLRILNIKAQGAQDTDKNGYFWLPAMYMRNDLNSRPMCEWSPEEKKSLDYMEQQCFNNLLDYIESAEAAGNIVMFKEHAMLLNDPCVETRFIHGESAAVEELKELEGYPDGISSARSSLNKTILSDDFLETLKPTFLVRHPALTIPSLFRAIRHEGFNREVKELGPVERSLIWQRKLLEFYEKSHRDGRGDEPLVLDADDMMTSQGLMVKYAKVAGLDPEKLLFSWEKTPQEVVNSMPPFVQHMLGSLNSSEKVDLSKVGGDIDVSQEAVKWRDEFGDEHGRKLEKYVRAAIDDYEYMRSKRLTL</sequence>
<protein>
    <submittedName>
        <fullName evidence="1">Uncharacterized protein</fullName>
    </submittedName>
</protein>
<organism evidence="1 2">
    <name type="scientific">Fusarium sporotrichioides</name>
    <dbReference type="NCBI Taxonomy" id="5514"/>
    <lineage>
        <taxon>Eukaryota</taxon>
        <taxon>Fungi</taxon>
        <taxon>Dikarya</taxon>
        <taxon>Ascomycota</taxon>
        <taxon>Pezizomycotina</taxon>
        <taxon>Sordariomycetes</taxon>
        <taxon>Hypocreomycetidae</taxon>
        <taxon>Hypocreales</taxon>
        <taxon>Nectriaceae</taxon>
        <taxon>Fusarium</taxon>
    </lineage>
</organism>